<proteinExistence type="predicted"/>
<keyword evidence="4" id="KW-1185">Reference proteome</keyword>
<reference evidence="3" key="1">
    <citation type="submission" date="2023-06" db="EMBL/GenBank/DDBJ databases">
        <title>Genomic of Parafulvivirga corallium.</title>
        <authorList>
            <person name="Wang G."/>
        </authorList>
    </citation>
    <scope>NUCLEOTIDE SEQUENCE</scope>
    <source>
        <strain evidence="3">BMA10</strain>
    </source>
</reference>
<dbReference type="GO" id="GO:0016787">
    <property type="term" value="F:hydrolase activity"/>
    <property type="evidence" value="ECO:0007669"/>
    <property type="project" value="UniProtKB-KW"/>
</dbReference>
<protein>
    <submittedName>
        <fullName evidence="3">SGNH/GDSL hydrolase family protein</fullName>
        <ecNumber evidence="3">3.1.-.-</ecNumber>
    </submittedName>
</protein>
<feature type="signal peptide" evidence="1">
    <location>
        <begin position="1"/>
        <end position="22"/>
    </location>
</feature>
<dbReference type="RefSeq" id="WP_346752672.1">
    <property type="nucleotide sequence ID" value="NZ_JAUJEA010000005.1"/>
</dbReference>
<evidence type="ECO:0000313" key="4">
    <source>
        <dbReference type="Proteomes" id="UP001172082"/>
    </source>
</evidence>
<dbReference type="InterPro" id="IPR036514">
    <property type="entry name" value="SGNH_hydro_sf"/>
</dbReference>
<sequence length="226" mass="25970">MKKILLISICLFICLFSACSQSKNKEHQMKYLALGDSYTIGESVKQSERWPVVLIDRLRTTGFDIADPKIIATTGWTTGELIEGIRKDGTHEQYDLVSLLIGVNNQYRGYDIEVYKKEFKQLLDQAITFSGNKKNRVFVVSIPDYGKTPFGQEKDPEKIAEELDIYNKINREISEEAGVKYFDITPISRKADLDPELVASDELHPSAKMYEQWVNLIEKEVEYMLK</sequence>
<dbReference type="CDD" id="cd01832">
    <property type="entry name" value="SGNH_hydrolase_like_1"/>
    <property type="match status" value="1"/>
</dbReference>
<dbReference type="PROSITE" id="PS51257">
    <property type="entry name" value="PROKAR_LIPOPROTEIN"/>
    <property type="match status" value="1"/>
</dbReference>
<comment type="caution">
    <text evidence="3">The sequence shown here is derived from an EMBL/GenBank/DDBJ whole genome shotgun (WGS) entry which is preliminary data.</text>
</comment>
<name>A0ABT8KT39_9BACT</name>
<organism evidence="3 4">
    <name type="scientific">Splendidivirga corallicola</name>
    <dbReference type="NCBI Taxonomy" id="3051826"/>
    <lineage>
        <taxon>Bacteria</taxon>
        <taxon>Pseudomonadati</taxon>
        <taxon>Bacteroidota</taxon>
        <taxon>Cytophagia</taxon>
        <taxon>Cytophagales</taxon>
        <taxon>Splendidivirgaceae</taxon>
        <taxon>Splendidivirga</taxon>
    </lineage>
</organism>
<gene>
    <name evidence="3" type="ORF">QQ008_14775</name>
</gene>
<evidence type="ECO:0000256" key="1">
    <source>
        <dbReference type="SAM" id="SignalP"/>
    </source>
</evidence>
<evidence type="ECO:0000313" key="3">
    <source>
        <dbReference type="EMBL" id="MDN5202650.1"/>
    </source>
</evidence>
<keyword evidence="1" id="KW-0732">Signal</keyword>
<evidence type="ECO:0000259" key="2">
    <source>
        <dbReference type="Pfam" id="PF13472"/>
    </source>
</evidence>
<dbReference type="Gene3D" id="3.40.50.1110">
    <property type="entry name" value="SGNH hydrolase"/>
    <property type="match status" value="1"/>
</dbReference>
<dbReference type="Pfam" id="PF13472">
    <property type="entry name" value="Lipase_GDSL_2"/>
    <property type="match status" value="1"/>
</dbReference>
<feature type="chain" id="PRO_5045331433" evidence="1">
    <location>
        <begin position="23"/>
        <end position="226"/>
    </location>
</feature>
<dbReference type="SUPFAM" id="SSF52266">
    <property type="entry name" value="SGNH hydrolase"/>
    <property type="match status" value="1"/>
</dbReference>
<dbReference type="EC" id="3.1.-.-" evidence="3"/>
<dbReference type="InterPro" id="IPR013830">
    <property type="entry name" value="SGNH_hydro"/>
</dbReference>
<accession>A0ABT8KT39</accession>
<feature type="domain" description="SGNH hydrolase-type esterase" evidence="2">
    <location>
        <begin position="33"/>
        <end position="211"/>
    </location>
</feature>
<dbReference type="EMBL" id="JAUJEA010000005">
    <property type="protein sequence ID" value="MDN5202650.1"/>
    <property type="molecule type" value="Genomic_DNA"/>
</dbReference>
<keyword evidence="3" id="KW-0378">Hydrolase</keyword>
<dbReference type="Proteomes" id="UP001172082">
    <property type="component" value="Unassembled WGS sequence"/>
</dbReference>